<organism evidence="11 13">
    <name type="scientific">Trichuris suis</name>
    <name type="common">pig whipworm</name>
    <dbReference type="NCBI Taxonomy" id="68888"/>
    <lineage>
        <taxon>Eukaryota</taxon>
        <taxon>Metazoa</taxon>
        <taxon>Ecdysozoa</taxon>
        <taxon>Nematoda</taxon>
        <taxon>Enoplea</taxon>
        <taxon>Dorylaimia</taxon>
        <taxon>Trichinellida</taxon>
        <taxon>Trichuridae</taxon>
        <taxon>Trichuris</taxon>
    </lineage>
</organism>
<evidence type="ECO:0000256" key="4">
    <source>
        <dbReference type="ARBA" id="ARBA00022771"/>
    </source>
</evidence>
<evidence type="ECO:0000259" key="10">
    <source>
        <dbReference type="PROSITE" id="PS50199"/>
    </source>
</evidence>
<evidence type="ECO:0000313" key="12">
    <source>
        <dbReference type="EMBL" id="KFD63021.1"/>
    </source>
</evidence>
<reference evidence="11 13" key="1">
    <citation type="journal article" date="2014" name="Nat. Genet.">
        <title>Genome and transcriptome of the porcine whipworm Trichuris suis.</title>
        <authorList>
            <person name="Jex A.R."/>
            <person name="Nejsum P."/>
            <person name="Schwarz E.M."/>
            <person name="Hu L."/>
            <person name="Young N.D."/>
            <person name="Hall R.S."/>
            <person name="Korhonen P.K."/>
            <person name="Liao S."/>
            <person name="Thamsborg S."/>
            <person name="Xia J."/>
            <person name="Xu P."/>
            <person name="Wang S."/>
            <person name="Scheerlinck J.P."/>
            <person name="Hofmann A."/>
            <person name="Sternberg P.W."/>
            <person name="Wang J."/>
            <person name="Gasser R.B."/>
        </authorList>
    </citation>
    <scope>NUCLEOTIDE SEQUENCE [LARGE SCALE GENOMIC DNA]</scope>
    <source>
        <strain evidence="12">DCEP-RM93F</strain>
        <strain evidence="11">DCEP-RM93M</strain>
    </source>
</reference>
<evidence type="ECO:0000256" key="8">
    <source>
        <dbReference type="PROSITE-ProRule" id="PRU00322"/>
    </source>
</evidence>
<accession>A0A085MA54</accession>
<dbReference type="FunFam" id="4.10.1060.10:FF:000004">
    <property type="entry name" value="Zinc finger Ran-binding domain-containing protein 2"/>
    <property type="match status" value="1"/>
</dbReference>
<dbReference type="GO" id="GO:0005634">
    <property type="term" value="C:nucleus"/>
    <property type="evidence" value="ECO:0007669"/>
    <property type="project" value="UniProtKB-SubCell"/>
</dbReference>
<dbReference type="Gene3D" id="4.10.1060.10">
    <property type="entry name" value="Zinc finger, RanBP2-type"/>
    <property type="match status" value="1"/>
</dbReference>
<evidence type="ECO:0000256" key="2">
    <source>
        <dbReference type="ARBA" id="ARBA00022723"/>
    </source>
</evidence>
<dbReference type="InterPro" id="IPR036443">
    <property type="entry name" value="Znf_RanBP2_sf"/>
</dbReference>
<feature type="domain" description="RanBP2-type" evidence="10">
    <location>
        <begin position="61"/>
        <end position="90"/>
    </location>
</feature>
<evidence type="ECO:0000256" key="6">
    <source>
        <dbReference type="ARBA" id="ARBA00022884"/>
    </source>
</evidence>
<keyword evidence="7" id="KW-0539">Nucleus</keyword>
<keyword evidence="3" id="KW-0677">Repeat</keyword>
<dbReference type="EMBL" id="KL363211">
    <property type="protein sequence ID" value="KFD54100.1"/>
    <property type="molecule type" value="Genomic_DNA"/>
</dbReference>
<dbReference type="Proteomes" id="UP000030758">
    <property type="component" value="Unassembled WGS sequence"/>
</dbReference>
<evidence type="ECO:0000313" key="13">
    <source>
        <dbReference type="Proteomes" id="UP000030764"/>
    </source>
</evidence>
<evidence type="ECO:0000256" key="7">
    <source>
        <dbReference type="ARBA" id="ARBA00023242"/>
    </source>
</evidence>
<dbReference type="PROSITE" id="PS50199">
    <property type="entry name" value="ZF_RANBP2_2"/>
    <property type="match status" value="2"/>
</dbReference>
<evidence type="ECO:0000256" key="5">
    <source>
        <dbReference type="ARBA" id="ARBA00022833"/>
    </source>
</evidence>
<evidence type="ECO:0000256" key="9">
    <source>
        <dbReference type="SAM" id="MobiDB-lite"/>
    </source>
</evidence>
<proteinExistence type="predicted"/>
<keyword evidence="4 8" id="KW-0863">Zinc-finger</keyword>
<dbReference type="PANTHER" id="PTHR12999">
    <property type="entry name" value="ZINC FINGER RAN-BINDING DOMAIN-CONTAINING PROTEIN 2 ZRANB2-RELATED"/>
    <property type="match status" value="1"/>
</dbReference>
<keyword evidence="13" id="KW-1185">Reference proteome</keyword>
<feature type="compositionally biased region" description="Acidic residues" evidence="9">
    <location>
        <begin position="158"/>
        <end position="174"/>
    </location>
</feature>
<dbReference type="SUPFAM" id="SSF90209">
    <property type="entry name" value="Ran binding protein zinc finger-like"/>
    <property type="match status" value="1"/>
</dbReference>
<gene>
    <name evidence="11" type="ORF">M513_05119</name>
    <name evidence="12" type="ORF">M514_05119</name>
</gene>
<dbReference type="GO" id="GO:0003723">
    <property type="term" value="F:RNA binding"/>
    <property type="evidence" value="ECO:0007669"/>
    <property type="project" value="UniProtKB-KW"/>
</dbReference>
<dbReference type="SMART" id="SM00547">
    <property type="entry name" value="ZnF_RBZ"/>
    <property type="match status" value="2"/>
</dbReference>
<protein>
    <recommendedName>
        <fullName evidence="10">RanBP2-type domain-containing protein</fullName>
    </recommendedName>
</protein>
<feature type="compositionally biased region" description="Low complexity" evidence="9">
    <location>
        <begin position="216"/>
        <end position="228"/>
    </location>
</feature>
<dbReference type="PANTHER" id="PTHR12999:SF17">
    <property type="entry name" value="ZINC FINGER RAN-BINDING DOMAIN-CONTAINING PROTEIN 2"/>
    <property type="match status" value="1"/>
</dbReference>
<comment type="subcellular location">
    <subcellularLocation>
        <location evidence="1">Nucleus</location>
    </subcellularLocation>
</comment>
<dbReference type="GO" id="GO:0008270">
    <property type="term" value="F:zinc ion binding"/>
    <property type="evidence" value="ECO:0007669"/>
    <property type="project" value="UniProtKB-KW"/>
</dbReference>
<keyword evidence="5" id="KW-0862">Zinc</keyword>
<dbReference type="AlphaFoldDB" id="A0A085MA54"/>
<keyword evidence="6" id="KW-0694">RNA-binding</keyword>
<name>A0A085MA54_9BILA</name>
<evidence type="ECO:0000256" key="1">
    <source>
        <dbReference type="ARBA" id="ARBA00004123"/>
    </source>
</evidence>
<feature type="domain" description="RanBP2-type" evidence="10">
    <location>
        <begin position="8"/>
        <end position="39"/>
    </location>
</feature>
<dbReference type="InterPro" id="IPR001876">
    <property type="entry name" value="Znf_RanBP2"/>
</dbReference>
<evidence type="ECO:0000256" key="3">
    <source>
        <dbReference type="ARBA" id="ARBA00022737"/>
    </source>
</evidence>
<sequence length="350" mass="38252">MSSRPAITENEWICGGSRCQQVNSGNNTCCEFCGRSKPRGKGQVGHEIGKEAAEKSKGLFAAEDWSCSKCGNINWARRLQCNICNAAKCGEVEARTGYGGGYMDRQQVERRRNTSDDEYDHFGRRKKKANNNESAVRKNVRDVSPSSDRSNGKVELDDRGDDDDDDEDDDDSDSDLAKYDLVDFADQPVNETAERKTAGNSSSGAVDTEKSKKRGSCSVSDDTSSSELSSPILQAVIPLQQKDVDIANVAVVSVAVPAEREVHLGRQEEAVHLQEVIVVTVGHQRRVAAASLREVAEVAQWKNGAAVDSALPGTTFDSFAARNTMQKRPTFAHLIDRYIRQKGTVAFLTA</sequence>
<dbReference type="EMBL" id="KL367582">
    <property type="protein sequence ID" value="KFD63021.1"/>
    <property type="molecule type" value="Genomic_DNA"/>
</dbReference>
<keyword evidence="2" id="KW-0479">Metal-binding</keyword>
<dbReference type="Proteomes" id="UP000030764">
    <property type="component" value="Unassembled WGS sequence"/>
</dbReference>
<feature type="compositionally biased region" description="Basic and acidic residues" evidence="9">
    <location>
        <begin position="106"/>
        <end position="115"/>
    </location>
</feature>
<dbReference type="GO" id="GO:0001530">
    <property type="term" value="F:lipopolysaccharide binding"/>
    <property type="evidence" value="ECO:0007669"/>
    <property type="project" value="TreeGrafter"/>
</dbReference>
<feature type="region of interest" description="Disordered" evidence="9">
    <location>
        <begin position="103"/>
        <end position="228"/>
    </location>
</feature>
<dbReference type="PROSITE" id="PS01358">
    <property type="entry name" value="ZF_RANBP2_1"/>
    <property type="match status" value="2"/>
</dbReference>
<evidence type="ECO:0000313" key="11">
    <source>
        <dbReference type="EMBL" id="KFD54100.1"/>
    </source>
</evidence>